<dbReference type="InterPro" id="IPR002104">
    <property type="entry name" value="Integrase_catalytic"/>
</dbReference>
<gene>
    <name evidence="12" type="ORF">G8O30_11650</name>
</gene>
<comment type="subcellular location">
    <subcellularLocation>
        <location evidence="1">Cytoplasm</location>
    </subcellularLocation>
</comment>
<evidence type="ECO:0000259" key="10">
    <source>
        <dbReference type="PROSITE" id="PS51898"/>
    </source>
</evidence>
<name>A0A7S8HG63_9BACI</name>
<evidence type="ECO:0000256" key="1">
    <source>
        <dbReference type="ARBA" id="ARBA00004496"/>
    </source>
</evidence>
<evidence type="ECO:0000256" key="4">
    <source>
        <dbReference type="ARBA" id="ARBA00022829"/>
    </source>
</evidence>
<dbReference type="PROSITE" id="PS51900">
    <property type="entry name" value="CB"/>
    <property type="match status" value="1"/>
</dbReference>
<keyword evidence="3" id="KW-0132">Cell division</keyword>
<dbReference type="PROSITE" id="PS51898">
    <property type="entry name" value="TYR_RECOMBINASE"/>
    <property type="match status" value="1"/>
</dbReference>
<evidence type="ECO:0000256" key="8">
    <source>
        <dbReference type="ARBA" id="ARBA00023306"/>
    </source>
</evidence>
<keyword evidence="8" id="KW-0131">Cell cycle</keyword>
<keyword evidence="5" id="KW-0229">DNA integration</keyword>
<keyword evidence="13" id="KW-1185">Reference proteome</keyword>
<dbReference type="Pfam" id="PF00589">
    <property type="entry name" value="Phage_integrase"/>
    <property type="match status" value="1"/>
</dbReference>
<dbReference type="InterPro" id="IPR044068">
    <property type="entry name" value="CB"/>
</dbReference>
<dbReference type="EMBL" id="CP049742">
    <property type="protein sequence ID" value="QPC47558.1"/>
    <property type="molecule type" value="Genomic_DNA"/>
</dbReference>
<reference evidence="12 13" key="1">
    <citation type="submission" date="2019-07" db="EMBL/GenBank/DDBJ databases">
        <title>Genome sequence of 2 isolates from Red Sea Mangroves.</title>
        <authorList>
            <person name="Sefrji F."/>
            <person name="Michoud G."/>
            <person name="Merlino G."/>
            <person name="Daffonchio D."/>
        </authorList>
    </citation>
    <scope>NUCLEOTIDE SEQUENCE [LARGE SCALE GENOMIC DNA]</scope>
    <source>
        <strain evidence="12 13">R1DC41</strain>
    </source>
</reference>
<dbReference type="GO" id="GO:0015074">
    <property type="term" value="P:DNA integration"/>
    <property type="evidence" value="ECO:0007669"/>
    <property type="project" value="UniProtKB-KW"/>
</dbReference>
<dbReference type="Gene3D" id="1.10.150.130">
    <property type="match status" value="1"/>
</dbReference>
<dbReference type="Gene3D" id="1.10.443.10">
    <property type="entry name" value="Intergrase catalytic core"/>
    <property type="match status" value="1"/>
</dbReference>
<dbReference type="PANTHER" id="PTHR30349">
    <property type="entry name" value="PHAGE INTEGRASE-RELATED"/>
    <property type="match status" value="1"/>
</dbReference>
<dbReference type="GO" id="GO:0051301">
    <property type="term" value="P:cell division"/>
    <property type="evidence" value="ECO:0007669"/>
    <property type="project" value="UniProtKB-KW"/>
</dbReference>
<evidence type="ECO:0000313" key="13">
    <source>
        <dbReference type="Proteomes" id="UP000593626"/>
    </source>
</evidence>
<evidence type="ECO:0000256" key="3">
    <source>
        <dbReference type="ARBA" id="ARBA00022618"/>
    </source>
</evidence>
<evidence type="ECO:0000259" key="11">
    <source>
        <dbReference type="PROSITE" id="PS51900"/>
    </source>
</evidence>
<dbReference type="GO" id="GO:0007059">
    <property type="term" value="P:chromosome segregation"/>
    <property type="evidence" value="ECO:0007669"/>
    <property type="project" value="UniProtKB-KW"/>
</dbReference>
<dbReference type="GO" id="GO:0003677">
    <property type="term" value="F:DNA binding"/>
    <property type="evidence" value="ECO:0007669"/>
    <property type="project" value="UniProtKB-UniRule"/>
</dbReference>
<proteinExistence type="predicted"/>
<dbReference type="SUPFAM" id="SSF56349">
    <property type="entry name" value="DNA breaking-rejoining enzymes"/>
    <property type="match status" value="1"/>
</dbReference>
<keyword evidence="2" id="KW-0963">Cytoplasm</keyword>
<dbReference type="AlphaFoldDB" id="A0A7S8HG63"/>
<dbReference type="Pfam" id="PF02899">
    <property type="entry name" value="Phage_int_SAM_1"/>
    <property type="match status" value="1"/>
</dbReference>
<dbReference type="InterPro" id="IPR011010">
    <property type="entry name" value="DNA_brk_join_enz"/>
</dbReference>
<evidence type="ECO:0000256" key="5">
    <source>
        <dbReference type="ARBA" id="ARBA00022908"/>
    </source>
</evidence>
<evidence type="ECO:0000256" key="7">
    <source>
        <dbReference type="ARBA" id="ARBA00023172"/>
    </source>
</evidence>
<evidence type="ECO:0000256" key="6">
    <source>
        <dbReference type="ARBA" id="ARBA00023125"/>
    </source>
</evidence>
<dbReference type="KEGG" id="mcui:G8O30_11650"/>
<dbReference type="PANTHER" id="PTHR30349:SF77">
    <property type="entry name" value="TYROSINE RECOMBINASE XERC"/>
    <property type="match status" value="1"/>
</dbReference>
<evidence type="ECO:0000256" key="9">
    <source>
        <dbReference type="PROSITE-ProRule" id="PRU01248"/>
    </source>
</evidence>
<protein>
    <submittedName>
        <fullName evidence="12">Tyrosine-type recombinase/integrase</fullName>
    </submittedName>
</protein>
<keyword evidence="6 9" id="KW-0238">DNA-binding</keyword>
<feature type="domain" description="Tyr recombinase" evidence="10">
    <location>
        <begin position="117"/>
        <end position="293"/>
    </location>
</feature>
<organism evidence="12 13">
    <name type="scientific">Mangrovibacillus cuniculi</name>
    <dbReference type="NCBI Taxonomy" id="2593652"/>
    <lineage>
        <taxon>Bacteria</taxon>
        <taxon>Bacillati</taxon>
        <taxon>Bacillota</taxon>
        <taxon>Bacilli</taxon>
        <taxon>Bacillales</taxon>
        <taxon>Bacillaceae</taxon>
        <taxon>Mangrovibacillus</taxon>
    </lineage>
</organism>
<keyword evidence="4" id="KW-0159">Chromosome partition</keyword>
<dbReference type="InterPro" id="IPR013762">
    <property type="entry name" value="Integrase-like_cat_sf"/>
</dbReference>
<dbReference type="InterPro" id="IPR004107">
    <property type="entry name" value="Integrase_SAM-like_N"/>
</dbReference>
<keyword evidence="7" id="KW-0233">DNA recombination</keyword>
<dbReference type="Proteomes" id="UP000593626">
    <property type="component" value="Chromosome"/>
</dbReference>
<dbReference type="InterPro" id="IPR050090">
    <property type="entry name" value="Tyrosine_recombinase_XerCD"/>
</dbReference>
<feature type="domain" description="Core-binding (CB)" evidence="11">
    <location>
        <begin position="16"/>
        <end position="96"/>
    </location>
</feature>
<dbReference type="GO" id="GO:0005737">
    <property type="term" value="C:cytoplasm"/>
    <property type="evidence" value="ECO:0007669"/>
    <property type="project" value="UniProtKB-SubCell"/>
</dbReference>
<dbReference type="InterPro" id="IPR010998">
    <property type="entry name" value="Integrase_recombinase_N"/>
</dbReference>
<evidence type="ECO:0000313" key="12">
    <source>
        <dbReference type="EMBL" id="QPC47558.1"/>
    </source>
</evidence>
<sequence length="294" mass="34145">MSNETYWKLAVVLPNEETEEIVNDFLLNMKIKNHSKGSIIVYRRFLTHFFSDFTESYKNISSEEIWEWYQRKQNHVKETTLSLRLSILSSFYVFCIQEDYIESSPMKFRWFPRLPQPVPRYLTNGEEAKVRHGIENFSLRERTLFEFILSSGCRVGEVSSLNREDIDLESRTAKVTGKGKKIRFVHFSEKAALLLEKYLEATKNISPQSLFVTSTGKRLGIRAIQTNMKTVGDTIGTRVYPHRLRHTFATNLLAKGAEISFISEELGHSDLSTTQIYARLPDKSIISLYKKYMG</sequence>
<dbReference type="GO" id="GO:0006310">
    <property type="term" value="P:DNA recombination"/>
    <property type="evidence" value="ECO:0007669"/>
    <property type="project" value="UniProtKB-KW"/>
</dbReference>
<accession>A0A7S8HG63</accession>
<evidence type="ECO:0000256" key="2">
    <source>
        <dbReference type="ARBA" id="ARBA00022490"/>
    </source>
</evidence>
<dbReference type="RefSeq" id="WP_239672228.1">
    <property type="nucleotide sequence ID" value="NZ_CP049742.1"/>
</dbReference>